<keyword evidence="1" id="KW-1133">Transmembrane helix</keyword>
<comment type="caution">
    <text evidence="2">The sequence shown here is derived from an EMBL/GenBank/DDBJ whole genome shotgun (WGS) entry which is preliminary data.</text>
</comment>
<organism evidence="2 3">
    <name type="scientific">Hominibacterium faecale</name>
    <dbReference type="NCBI Taxonomy" id="2839743"/>
    <lineage>
        <taxon>Bacteria</taxon>
        <taxon>Bacillati</taxon>
        <taxon>Bacillota</taxon>
        <taxon>Clostridia</taxon>
        <taxon>Peptostreptococcales</taxon>
        <taxon>Anaerovoracaceae</taxon>
        <taxon>Hominibacterium</taxon>
    </lineage>
</organism>
<dbReference type="Proteomes" id="UP001065549">
    <property type="component" value="Unassembled WGS sequence"/>
</dbReference>
<evidence type="ECO:0000256" key="1">
    <source>
        <dbReference type="SAM" id="Phobius"/>
    </source>
</evidence>
<evidence type="ECO:0000313" key="2">
    <source>
        <dbReference type="EMBL" id="MCU7379764.1"/>
    </source>
</evidence>
<keyword evidence="1" id="KW-0812">Transmembrane</keyword>
<dbReference type="EMBL" id="JAOSHN010000006">
    <property type="protein sequence ID" value="MCU7379764.1"/>
    <property type="molecule type" value="Genomic_DNA"/>
</dbReference>
<reference evidence="2" key="1">
    <citation type="submission" date="2022-09" db="EMBL/GenBank/DDBJ databases">
        <title>Culturomic study of gut microbiota in children with autism spectrum disorder.</title>
        <authorList>
            <person name="Efimov B.A."/>
            <person name="Chaplin A.V."/>
            <person name="Sokolova S.R."/>
            <person name="Pikina A.P."/>
            <person name="Korzhanova M."/>
            <person name="Belova V."/>
            <person name="Korostin D."/>
        </authorList>
    </citation>
    <scope>NUCLEOTIDE SEQUENCE</scope>
    <source>
        <strain evidence="2">ASD5510</strain>
    </source>
</reference>
<sequence>MDKKTRTIIIAVSAAAAVAMILGIVVIAVQVKEVRDLIGEGSVVVHQTQSYDDASIVETPEPPSIFCDTSVKFKGKDTISVEAGTVECQLSVTPVEFREGTKAKVKIDGKTYALKQKENTFVGTFPVSLFKSVDPEVYLIDEKATRTESVDGENPYISTDFGWSAAGSDPSAGKGETRFDLQVTFEYGEFIVEAPSNAQVVVMAGGKQIYEKQVKVMELGEDFPGFDWKDSVKNPDDAVLDVYVVTKDDKGLTYRYMLGQAGKKQDFFDEAKKSITVLSPDGKVLVDRKIKE</sequence>
<name>A0A9J6QV52_9FIRM</name>
<protein>
    <submittedName>
        <fullName evidence="2">Uncharacterized protein</fullName>
    </submittedName>
</protein>
<accession>A0A9J6QV52</accession>
<evidence type="ECO:0000313" key="3">
    <source>
        <dbReference type="Proteomes" id="UP001065549"/>
    </source>
</evidence>
<feature type="transmembrane region" description="Helical" evidence="1">
    <location>
        <begin position="7"/>
        <end position="29"/>
    </location>
</feature>
<dbReference type="AlphaFoldDB" id="A0A9J6QV52"/>
<dbReference type="RefSeq" id="WP_227755486.1">
    <property type="nucleotide sequence ID" value="NZ_JAOSHN010000006.1"/>
</dbReference>
<gene>
    <name evidence="2" type="ORF">OBO34_15570</name>
</gene>
<keyword evidence="1" id="KW-0472">Membrane</keyword>
<proteinExistence type="predicted"/>
<keyword evidence="3" id="KW-1185">Reference proteome</keyword>